<sequence length="267" mass="28663">MMGWSRVDQSAALACRHLRTALLVGALLVCWPALARDDSKISDADANASAEASGRTIYTHYRAIEAVRAAMDADQTMREDDRVAGEITLGYGGQIHVTVLDDASAALYRVAVSTDGVLAAPIEALPAPAGLSSNERAAAQARTTALAFDSPRCGDAYDTVVLPSSVEAQWVVFLIPRPSQGVVRLGGSTRVETEGDVATAWRPYTRSCIDLNPAPNAVAMIVTHLLDPTPTEIHVFWSLWKGKPFYVTTVKNGLWKVEDGRITAVED</sequence>
<evidence type="ECO:0000313" key="1">
    <source>
        <dbReference type="EMBL" id="MEF3081339.1"/>
    </source>
</evidence>
<organism evidence="1 2">
    <name type="scientific">Luteimonas flava</name>
    <dbReference type="NCBI Taxonomy" id="3115822"/>
    <lineage>
        <taxon>Bacteria</taxon>
        <taxon>Pseudomonadati</taxon>
        <taxon>Pseudomonadota</taxon>
        <taxon>Gammaproteobacteria</taxon>
        <taxon>Lysobacterales</taxon>
        <taxon>Lysobacteraceae</taxon>
        <taxon>Luteimonas</taxon>
    </lineage>
</organism>
<reference evidence="1 2" key="1">
    <citation type="submission" date="2024-01" db="EMBL/GenBank/DDBJ databases">
        <title>Novel species of the genus Luteimonas isolated from rivers.</title>
        <authorList>
            <person name="Lu H."/>
        </authorList>
    </citation>
    <scope>NUCLEOTIDE SEQUENCE [LARGE SCALE GENOMIC DNA]</scope>
    <source>
        <strain evidence="1 2">SMYT11W</strain>
    </source>
</reference>
<dbReference type="EMBL" id="JAZHBM010000001">
    <property type="protein sequence ID" value="MEF3081339.1"/>
    <property type="molecule type" value="Genomic_DNA"/>
</dbReference>
<accession>A0ABU7WDY5</accession>
<protein>
    <recommendedName>
        <fullName evidence="3">PepSY domain-containing protein</fullName>
    </recommendedName>
</protein>
<gene>
    <name evidence="1" type="ORF">V3391_03825</name>
</gene>
<keyword evidence="2" id="KW-1185">Reference proteome</keyword>
<dbReference type="RefSeq" id="WP_332077073.1">
    <property type="nucleotide sequence ID" value="NZ_JAZHBM010000001.1"/>
</dbReference>
<proteinExistence type="predicted"/>
<comment type="caution">
    <text evidence="1">The sequence shown here is derived from an EMBL/GenBank/DDBJ whole genome shotgun (WGS) entry which is preliminary data.</text>
</comment>
<evidence type="ECO:0008006" key="3">
    <source>
        <dbReference type="Google" id="ProtNLM"/>
    </source>
</evidence>
<dbReference type="Proteomes" id="UP001358324">
    <property type="component" value="Unassembled WGS sequence"/>
</dbReference>
<evidence type="ECO:0000313" key="2">
    <source>
        <dbReference type="Proteomes" id="UP001358324"/>
    </source>
</evidence>
<name>A0ABU7WDY5_9GAMM</name>